<reference evidence="2 3" key="1">
    <citation type="submission" date="2022-01" db="EMBL/GenBank/DDBJ databases">
        <title>Whole genome-based taxonomy of the Shewanellaceae.</title>
        <authorList>
            <person name="Martin-Rodriguez A.J."/>
        </authorList>
    </citation>
    <scope>NUCLEOTIDE SEQUENCE [LARGE SCALE GENOMIC DNA]</scope>
    <source>
        <strain evidence="2 3">DSM 21332</strain>
    </source>
</reference>
<proteinExistence type="predicted"/>
<feature type="signal peptide" evidence="1">
    <location>
        <begin position="1"/>
        <end position="21"/>
    </location>
</feature>
<evidence type="ECO:0000256" key="1">
    <source>
        <dbReference type="SAM" id="SignalP"/>
    </source>
</evidence>
<accession>A0ABT0N7I4</accession>
<keyword evidence="1" id="KW-0732">Signal</keyword>
<dbReference type="Proteomes" id="UP001202831">
    <property type="component" value="Unassembled WGS sequence"/>
</dbReference>
<feature type="chain" id="PRO_5047253895" description="Bacterial surface antigen (D15) domain-containing protein" evidence="1">
    <location>
        <begin position="22"/>
        <end position="398"/>
    </location>
</feature>
<protein>
    <recommendedName>
        <fullName evidence="4">Bacterial surface antigen (D15) domain-containing protein</fullName>
    </recommendedName>
</protein>
<dbReference type="Gene3D" id="2.40.160.50">
    <property type="entry name" value="membrane protein fhac: a member of the omp85/tpsb transporter family"/>
    <property type="match status" value="1"/>
</dbReference>
<organism evidence="2 3">
    <name type="scientific">Shewanella corallii</name>
    <dbReference type="NCBI Taxonomy" id="560080"/>
    <lineage>
        <taxon>Bacteria</taxon>
        <taxon>Pseudomonadati</taxon>
        <taxon>Pseudomonadota</taxon>
        <taxon>Gammaproteobacteria</taxon>
        <taxon>Alteromonadales</taxon>
        <taxon>Shewanellaceae</taxon>
        <taxon>Shewanella</taxon>
    </lineage>
</organism>
<evidence type="ECO:0000313" key="2">
    <source>
        <dbReference type="EMBL" id="MCL2914408.1"/>
    </source>
</evidence>
<evidence type="ECO:0000313" key="3">
    <source>
        <dbReference type="Proteomes" id="UP001202831"/>
    </source>
</evidence>
<gene>
    <name evidence="2" type="ORF">L2725_11600</name>
</gene>
<dbReference type="EMBL" id="JAKIKT010000004">
    <property type="protein sequence ID" value="MCL2914408.1"/>
    <property type="molecule type" value="Genomic_DNA"/>
</dbReference>
<comment type="caution">
    <text evidence="2">The sequence shown here is derived from an EMBL/GenBank/DDBJ whole genome shotgun (WGS) entry which is preliminary data.</text>
</comment>
<evidence type="ECO:0008006" key="4">
    <source>
        <dbReference type="Google" id="ProtNLM"/>
    </source>
</evidence>
<dbReference type="RefSeq" id="WP_249249106.1">
    <property type="nucleotide sequence ID" value="NZ_JAKIKT010000004.1"/>
</dbReference>
<sequence>MIIKTRVLLSVLAFVSAGAVAGQSSQSQMPEPEFAAVPFVFSSENLSTAFGGAAVLKHAGQPQASLFGFGLYTTNESWVGYLGVNNYQLPGLEQWLFSGEYYQGLFQEGVYYLPDAVGNDVKTITRGEERFAKFHAEYVLPIGWGSQGAVASMRPRQDVSWNPLESGTTSLRFTPFMQSRHLQQTDSQPQYARGIELLLDWDNRDNGRNSTQGGQTMLKLRHGVEADGSQDWNTWEFEQSLFFSVGKNDLFRQQIIAANFYLADTPGWNSQTDGEYHRPPDFAGISLGGFERLRGYSARRFTGRSAVLYTLEYRVQPHWQPLQELPVFNLYDVPWWQWVVFAEAGKVADHFSASALHQEMEWSVGAGARFEVESVVVRAEFGVSAESSQFWVMVSQPF</sequence>
<name>A0ABT0N7I4_9GAMM</name>
<keyword evidence="3" id="KW-1185">Reference proteome</keyword>